<feature type="transmembrane region" description="Helical" evidence="1">
    <location>
        <begin position="21"/>
        <end position="44"/>
    </location>
</feature>
<dbReference type="OrthoDB" id="9787346at2"/>
<comment type="caution">
    <text evidence="2">The sequence shown here is derived from an EMBL/GenBank/DDBJ whole genome shotgun (WGS) entry which is preliminary data.</text>
</comment>
<organism evidence="2 3">
    <name type="scientific">Bacillus taeanensis</name>
    <dbReference type="NCBI Taxonomy" id="273032"/>
    <lineage>
        <taxon>Bacteria</taxon>
        <taxon>Bacillati</taxon>
        <taxon>Bacillota</taxon>
        <taxon>Bacilli</taxon>
        <taxon>Bacillales</taxon>
        <taxon>Bacillaceae</taxon>
        <taxon>Bacillus</taxon>
    </lineage>
</organism>
<feature type="transmembrane region" description="Helical" evidence="1">
    <location>
        <begin position="322"/>
        <end position="345"/>
    </location>
</feature>
<sequence length="408" mass="43322">MANLEYNQKPSVHSRPNPAKTWLFGILPVLILGVILFGIVKIGLPFFGAGGPPVEELTFEQITLQPGQITAKVRNTGHEDLTIAQVSVNEAYVNYSTEPTNVIPRLKTATLTIPYHWVEEEPYEIVAVSSIGSTFAGEVEVATLSPTPNANTFGMFSLIGLFVGVIPVLLGLLWKPFLAKVNDRVYKFFLSLTVGLLAFLAIDAIEESLEIALGIAGALQGIALIVFGIFASVFVLTALSNRLTGTLSDKSSISGRLALAYMISIGIGLHNFGEGLAIGAAYTLGEVGLGAFLIIGFMIHNLTEGLAIVSPISRSNQTPKRLISHLILLGLIAGGPAIIGTWIGGFVYSNVMALLFLSIGAGAIFQVIYEITKMMSKKDKAVFSDLPGGLGIAAGLLIMYITGLFVIG</sequence>
<feature type="transmembrane region" description="Helical" evidence="1">
    <location>
        <begin position="211"/>
        <end position="239"/>
    </location>
</feature>
<keyword evidence="1" id="KW-0812">Transmembrane</keyword>
<evidence type="ECO:0000256" key="1">
    <source>
        <dbReference type="SAM" id="Phobius"/>
    </source>
</evidence>
<keyword evidence="3" id="KW-1185">Reference proteome</keyword>
<reference evidence="2 3" key="1">
    <citation type="submission" date="2018-07" db="EMBL/GenBank/DDBJ databases">
        <title>Lottiidibacillus patelloidae gen. nov., sp. nov., isolated from the intestinal tract of a marine limpet and the reclassification of B. taeanensis BH030017T, B. algicola KMM 3737T and B. hwajinpoensis SW-72T as genus Lottiidibacillus.</title>
        <authorList>
            <person name="Liu R."/>
            <person name="Huang Z."/>
        </authorList>
    </citation>
    <scope>NUCLEOTIDE SEQUENCE [LARGE SCALE GENOMIC DNA]</scope>
    <source>
        <strain evidence="2 3">BH030017</strain>
    </source>
</reference>
<keyword evidence="1" id="KW-0472">Membrane</keyword>
<feature type="transmembrane region" description="Helical" evidence="1">
    <location>
        <begin position="259"/>
        <end position="282"/>
    </location>
</feature>
<feature type="transmembrane region" description="Helical" evidence="1">
    <location>
        <begin position="288"/>
        <end position="310"/>
    </location>
</feature>
<feature type="transmembrane region" description="Helical" evidence="1">
    <location>
        <begin position="153"/>
        <end position="173"/>
    </location>
</feature>
<feature type="transmembrane region" description="Helical" evidence="1">
    <location>
        <begin position="381"/>
        <end position="407"/>
    </location>
</feature>
<dbReference type="Proteomes" id="UP000253314">
    <property type="component" value="Unassembled WGS sequence"/>
</dbReference>
<accession>A0A366XXY0</accession>
<gene>
    <name evidence="2" type="ORF">DS031_10400</name>
</gene>
<dbReference type="AlphaFoldDB" id="A0A366XXY0"/>
<feature type="transmembrane region" description="Helical" evidence="1">
    <location>
        <begin position="185"/>
        <end position="205"/>
    </location>
</feature>
<evidence type="ECO:0000313" key="2">
    <source>
        <dbReference type="EMBL" id="RBW69629.1"/>
    </source>
</evidence>
<protein>
    <submittedName>
        <fullName evidence="2">Metal transporter</fullName>
    </submittedName>
</protein>
<dbReference type="EMBL" id="QOCW01000009">
    <property type="protein sequence ID" value="RBW69629.1"/>
    <property type="molecule type" value="Genomic_DNA"/>
</dbReference>
<feature type="transmembrane region" description="Helical" evidence="1">
    <location>
        <begin position="351"/>
        <end position="369"/>
    </location>
</feature>
<proteinExistence type="predicted"/>
<evidence type="ECO:0000313" key="3">
    <source>
        <dbReference type="Proteomes" id="UP000253314"/>
    </source>
</evidence>
<dbReference type="RefSeq" id="WP_113806015.1">
    <property type="nucleotide sequence ID" value="NZ_QOCW01000009.1"/>
</dbReference>
<name>A0A366XXY0_9BACI</name>
<keyword evidence="1" id="KW-1133">Transmembrane helix</keyword>